<organism evidence="1 2">
    <name type="scientific">Selenomonas ruminantium subsp. lactilytica (strain NBRC 103574 / TAM6421)</name>
    <dbReference type="NCBI Taxonomy" id="927704"/>
    <lineage>
        <taxon>Bacteria</taxon>
        <taxon>Bacillati</taxon>
        <taxon>Bacillota</taxon>
        <taxon>Negativicutes</taxon>
        <taxon>Selenomonadales</taxon>
        <taxon>Selenomonadaceae</taxon>
        <taxon>Selenomonas</taxon>
    </lineage>
</organism>
<dbReference type="GO" id="GO:0045892">
    <property type="term" value="P:negative regulation of DNA-templated transcription"/>
    <property type="evidence" value="ECO:0007669"/>
    <property type="project" value="UniProtKB-ARBA"/>
</dbReference>
<dbReference type="GO" id="GO:0046872">
    <property type="term" value="F:metal ion binding"/>
    <property type="evidence" value="ECO:0007669"/>
    <property type="project" value="InterPro"/>
</dbReference>
<reference evidence="1 2" key="1">
    <citation type="submission" date="2011-10" db="EMBL/GenBank/DDBJ databases">
        <title>Whole genome sequence of Selenomonas ruminantium subsp. lactilytica TAM6421.</title>
        <authorList>
            <person name="Oguchi A."/>
            <person name="Ankai A."/>
            <person name="Kaneko J."/>
            <person name="Yamada-Narita S."/>
            <person name="Fukui S."/>
            <person name="Takahashi M."/>
            <person name="Onodera T."/>
            <person name="Kojima S."/>
            <person name="Fushimi T."/>
            <person name="Abe N."/>
            <person name="Kamio Y."/>
            <person name="Yamazaki S."/>
            <person name="Fujita N."/>
        </authorList>
    </citation>
    <scope>NUCLEOTIDE SEQUENCE [LARGE SCALE GENOMIC DNA]</scope>
    <source>
        <strain evidence="2">NBRC 103574 / TAM6421</strain>
    </source>
</reference>
<protein>
    <recommendedName>
        <fullName evidence="3">DNA-binding transcriptional regulator, FrmR family</fullName>
    </recommendedName>
</protein>
<dbReference type="EMBL" id="AP012292">
    <property type="protein sequence ID" value="BAL83489.1"/>
    <property type="molecule type" value="Genomic_DNA"/>
</dbReference>
<dbReference type="HOGENOM" id="CLU_130332_0_0_9"/>
<dbReference type="Gene3D" id="1.20.58.1000">
    <property type="entry name" value="Metal-sensitive repressor, helix protomer"/>
    <property type="match status" value="1"/>
</dbReference>
<sequence length="102" mass="11744">MEKCHCKDVKHKHRDKDGKEYKGLISRLNRIEGQVRGIRRMVEEDRYCVDIMVQVSAIQAALGAFNKELLAQHINSCVVHDIREGDDQVVDELITLLGKMVR</sequence>
<dbReference type="GO" id="GO:0003677">
    <property type="term" value="F:DNA binding"/>
    <property type="evidence" value="ECO:0007669"/>
    <property type="project" value="InterPro"/>
</dbReference>
<dbReference type="KEGG" id="sri:SELR_17810"/>
<evidence type="ECO:0000313" key="2">
    <source>
        <dbReference type="Proteomes" id="UP000007887"/>
    </source>
</evidence>
<dbReference type="RefSeq" id="WP_014424920.1">
    <property type="nucleotide sequence ID" value="NC_017068.1"/>
</dbReference>
<evidence type="ECO:0000313" key="1">
    <source>
        <dbReference type="EMBL" id="BAL83489.1"/>
    </source>
</evidence>
<proteinExistence type="predicted"/>
<accession>I0GRV2</accession>
<dbReference type="InterPro" id="IPR003735">
    <property type="entry name" value="Metal_Tscrpt_repr"/>
</dbReference>
<evidence type="ECO:0008006" key="3">
    <source>
        <dbReference type="Google" id="ProtNLM"/>
    </source>
</evidence>
<dbReference type="Pfam" id="PF02583">
    <property type="entry name" value="Trns_repr_metal"/>
    <property type="match status" value="1"/>
</dbReference>
<dbReference type="PANTHER" id="PTHR33677:SF3">
    <property type="entry name" value="COPPER-SENSING TRANSCRIPTIONAL REPRESSOR RICR"/>
    <property type="match status" value="1"/>
</dbReference>
<dbReference type="Proteomes" id="UP000007887">
    <property type="component" value="Chromosome"/>
</dbReference>
<gene>
    <name evidence="1" type="ordered locus">SELR_17810</name>
</gene>
<dbReference type="PANTHER" id="PTHR33677">
    <property type="entry name" value="TRANSCRIPTIONAL REPRESSOR FRMR-RELATED"/>
    <property type="match status" value="1"/>
</dbReference>
<dbReference type="AlphaFoldDB" id="I0GRV2"/>
<dbReference type="eggNOG" id="COG1937">
    <property type="taxonomic scope" value="Bacteria"/>
</dbReference>
<dbReference type="InterPro" id="IPR038390">
    <property type="entry name" value="Metal_Tscrpt_repr_sf"/>
</dbReference>
<name>I0GRV2_SELRL</name>
<dbReference type="PATRIC" id="fig|927704.6.peg.1843"/>
<dbReference type="OrthoDB" id="9811244at2"/>